<evidence type="ECO:0000256" key="4">
    <source>
        <dbReference type="ARBA" id="ARBA00022692"/>
    </source>
</evidence>
<proteinExistence type="predicted"/>
<keyword evidence="2" id="KW-1003">Cell membrane</keyword>
<feature type="transmembrane region" description="Helical" evidence="7">
    <location>
        <begin position="354"/>
        <end position="373"/>
    </location>
</feature>
<evidence type="ECO:0000256" key="7">
    <source>
        <dbReference type="SAM" id="Phobius"/>
    </source>
</evidence>
<dbReference type="GO" id="GO:0005886">
    <property type="term" value="C:plasma membrane"/>
    <property type="evidence" value="ECO:0007669"/>
    <property type="project" value="UniProtKB-SubCell"/>
</dbReference>
<evidence type="ECO:0000256" key="6">
    <source>
        <dbReference type="ARBA" id="ARBA00023136"/>
    </source>
</evidence>
<keyword evidence="4 7" id="KW-0812">Transmembrane</keyword>
<dbReference type="InterPro" id="IPR016570">
    <property type="entry name" value="UCP010361"/>
</dbReference>
<dbReference type="AlphaFoldDB" id="A0A6J7L3J7"/>
<feature type="transmembrane region" description="Helical" evidence="7">
    <location>
        <begin position="293"/>
        <end position="309"/>
    </location>
</feature>
<sequence length="430" mass="46735">MSEEPQGEAARKVAQHPALWLVLLLTTATFSVGAWWKVACGEAYRNLCYNDIAPLYFARGLSNGVRLYLESVDGRFLEYPVLTGAVMQVAGWFTGVEGDPVVRSQTYFVVTCVLLLFFALVTTTAMWFTEPGARIRSAGRHVSGELERVGPRAALMVAVAPVLMLDGAINWDLIAVAFTALALWAWSREAPLLAGVFLGLGASAKLYPLFILGPIVVLCARQQQWRALARVTGATVGAWLMANVPLMVLSPDGWKEFYTFSQERGVDFGSIWLAWANLGHGFTATATVNTMSTVAFLVACALVAVLAWLRPSASVAQLAFLVIAAFVLVNKVYSPQYALWLLPLAALARPRWPAFLLWQVGEVIYFVAIWRHLLGYGQGELPEGAIGDAPYTAAIVIHVVLTVIFAGLVVSDVVREGGQFQKVTSARVVV</sequence>
<keyword evidence="3" id="KW-0808">Transferase</keyword>
<dbReference type="Pfam" id="PF09594">
    <property type="entry name" value="GT87"/>
    <property type="match status" value="1"/>
</dbReference>
<protein>
    <submittedName>
        <fullName evidence="8">Unannotated protein</fullName>
    </submittedName>
</protein>
<feature type="transmembrane region" description="Helical" evidence="7">
    <location>
        <begin position="268"/>
        <end position="286"/>
    </location>
</feature>
<gene>
    <name evidence="8" type="ORF">UFOPK3773_02101</name>
</gene>
<feature type="transmembrane region" description="Helical" evidence="7">
    <location>
        <begin position="393"/>
        <end position="414"/>
    </location>
</feature>
<name>A0A6J7L3J7_9ZZZZ</name>
<dbReference type="GO" id="GO:0016758">
    <property type="term" value="F:hexosyltransferase activity"/>
    <property type="evidence" value="ECO:0007669"/>
    <property type="project" value="InterPro"/>
</dbReference>
<evidence type="ECO:0000256" key="1">
    <source>
        <dbReference type="ARBA" id="ARBA00004651"/>
    </source>
</evidence>
<accession>A0A6J7L3J7</accession>
<feature type="transmembrane region" description="Helical" evidence="7">
    <location>
        <begin position="153"/>
        <end position="186"/>
    </location>
</feature>
<dbReference type="EMBL" id="CAFBNF010000325">
    <property type="protein sequence ID" value="CAB4962736.1"/>
    <property type="molecule type" value="Genomic_DNA"/>
</dbReference>
<evidence type="ECO:0000256" key="3">
    <source>
        <dbReference type="ARBA" id="ARBA00022679"/>
    </source>
</evidence>
<keyword evidence="6 7" id="KW-0472">Membrane</keyword>
<evidence type="ECO:0000256" key="5">
    <source>
        <dbReference type="ARBA" id="ARBA00022989"/>
    </source>
</evidence>
<evidence type="ECO:0000256" key="2">
    <source>
        <dbReference type="ARBA" id="ARBA00022475"/>
    </source>
</evidence>
<dbReference type="PIRSF" id="PIRSF010361">
    <property type="entry name" value="UCP010361"/>
    <property type="match status" value="1"/>
</dbReference>
<reference evidence="8" key="1">
    <citation type="submission" date="2020-05" db="EMBL/GenBank/DDBJ databases">
        <authorList>
            <person name="Chiriac C."/>
            <person name="Salcher M."/>
            <person name="Ghai R."/>
            <person name="Kavagutti S V."/>
        </authorList>
    </citation>
    <scope>NUCLEOTIDE SEQUENCE</scope>
</reference>
<feature type="transmembrane region" description="Helical" evidence="7">
    <location>
        <begin position="18"/>
        <end position="36"/>
    </location>
</feature>
<feature type="transmembrane region" description="Helical" evidence="7">
    <location>
        <begin position="192"/>
        <end position="220"/>
    </location>
</feature>
<feature type="transmembrane region" description="Helical" evidence="7">
    <location>
        <begin position="107"/>
        <end position="128"/>
    </location>
</feature>
<evidence type="ECO:0000313" key="8">
    <source>
        <dbReference type="EMBL" id="CAB4962736.1"/>
    </source>
</evidence>
<organism evidence="8">
    <name type="scientific">freshwater metagenome</name>
    <dbReference type="NCBI Taxonomy" id="449393"/>
    <lineage>
        <taxon>unclassified sequences</taxon>
        <taxon>metagenomes</taxon>
        <taxon>ecological metagenomes</taxon>
    </lineage>
</organism>
<feature type="transmembrane region" description="Helical" evidence="7">
    <location>
        <begin position="315"/>
        <end position="333"/>
    </location>
</feature>
<keyword evidence="5 7" id="KW-1133">Transmembrane helix</keyword>
<comment type="subcellular location">
    <subcellularLocation>
        <location evidence="1">Cell membrane</location>
        <topology evidence="1">Multi-pass membrane protein</topology>
    </subcellularLocation>
</comment>
<dbReference type="InterPro" id="IPR018584">
    <property type="entry name" value="GT87"/>
</dbReference>
<feature type="transmembrane region" description="Helical" evidence="7">
    <location>
        <begin position="227"/>
        <end position="248"/>
    </location>
</feature>